<dbReference type="EMBL" id="BAUL01000248">
    <property type="protein sequence ID" value="GAD98491.1"/>
    <property type="molecule type" value="Genomic_DNA"/>
</dbReference>
<evidence type="ECO:0000256" key="14">
    <source>
        <dbReference type="ARBA" id="ARBA00043748"/>
    </source>
</evidence>
<evidence type="ECO:0000256" key="18">
    <source>
        <dbReference type="SAM" id="MobiDB-lite"/>
    </source>
</evidence>
<evidence type="ECO:0000256" key="4">
    <source>
        <dbReference type="ARBA" id="ARBA00012632"/>
    </source>
</evidence>
<keyword evidence="8" id="KW-0325">Glycoprotein</keyword>
<feature type="compositionally biased region" description="Basic and acidic residues" evidence="18">
    <location>
        <begin position="214"/>
        <end position="223"/>
    </location>
</feature>
<evidence type="ECO:0000256" key="3">
    <source>
        <dbReference type="ARBA" id="ARBA00011245"/>
    </source>
</evidence>
<feature type="compositionally biased region" description="Polar residues" evidence="18">
    <location>
        <begin position="124"/>
        <end position="134"/>
    </location>
</feature>
<evidence type="ECO:0000256" key="16">
    <source>
        <dbReference type="ARBA" id="ARBA00044106"/>
    </source>
</evidence>
<proteinExistence type="inferred from homology"/>
<comment type="catalytic activity">
    <reaction evidence="11">
        <text>1D-myo-inositol 1,2,5,6-tetrakisphosphate + H2O = 1D-myo-inositol 1,2,6-trisphosphate + phosphate</text>
        <dbReference type="Rhea" id="RHEA:77119"/>
        <dbReference type="ChEBI" id="CHEBI:15377"/>
        <dbReference type="ChEBI" id="CHEBI:43474"/>
        <dbReference type="ChEBI" id="CHEBI:195535"/>
        <dbReference type="ChEBI" id="CHEBI:195537"/>
    </reaction>
    <physiologicalReaction direction="left-to-right" evidence="11">
        <dbReference type="Rhea" id="RHEA:77120"/>
    </physiologicalReaction>
</comment>
<dbReference type="HOGENOM" id="CLU_280454_0_0_1"/>
<feature type="region of interest" description="Disordered" evidence="18">
    <location>
        <begin position="447"/>
        <end position="469"/>
    </location>
</feature>
<dbReference type="PROSITE" id="PS00616">
    <property type="entry name" value="HIS_ACID_PHOSPHAT_1"/>
    <property type="match status" value="1"/>
</dbReference>
<feature type="compositionally biased region" description="Polar residues" evidence="18">
    <location>
        <begin position="529"/>
        <end position="555"/>
    </location>
</feature>
<feature type="domain" description="BZIP" evidence="19">
    <location>
        <begin position="455"/>
        <end position="469"/>
    </location>
</feature>
<dbReference type="EC" id="3.1.3.8" evidence="4"/>
<evidence type="ECO:0000256" key="6">
    <source>
        <dbReference type="ARBA" id="ARBA00022801"/>
    </source>
</evidence>
<dbReference type="InterPro" id="IPR029033">
    <property type="entry name" value="His_PPase_superfam"/>
</dbReference>
<evidence type="ECO:0000256" key="7">
    <source>
        <dbReference type="ARBA" id="ARBA00023157"/>
    </source>
</evidence>
<keyword evidence="6" id="KW-0378">Hydrolase</keyword>
<dbReference type="InterPro" id="IPR033379">
    <property type="entry name" value="Acid_Pase_AS"/>
</dbReference>
<dbReference type="PROSITE" id="PS00036">
    <property type="entry name" value="BZIP_BASIC"/>
    <property type="match status" value="1"/>
</dbReference>
<comment type="catalytic activity">
    <reaction evidence="13">
        <text>1D-myo-inositol 1,2,6-trisphosphate + H2O = 1D-myo-inositol 1,2-bisphosphate + phosphate</text>
        <dbReference type="Rhea" id="RHEA:77131"/>
        <dbReference type="ChEBI" id="CHEBI:15377"/>
        <dbReference type="ChEBI" id="CHEBI:43474"/>
        <dbReference type="ChEBI" id="CHEBI:195537"/>
        <dbReference type="ChEBI" id="CHEBI:195539"/>
    </reaction>
    <physiologicalReaction direction="left-to-right" evidence="13">
        <dbReference type="Rhea" id="RHEA:77132"/>
    </physiologicalReaction>
</comment>
<organism evidence="20 21">
    <name type="scientific">Byssochlamys spectabilis (strain No. 5 / NBRC 109023)</name>
    <name type="common">Paecilomyces variotii</name>
    <dbReference type="NCBI Taxonomy" id="1356009"/>
    <lineage>
        <taxon>Eukaryota</taxon>
        <taxon>Fungi</taxon>
        <taxon>Dikarya</taxon>
        <taxon>Ascomycota</taxon>
        <taxon>Pezizomycotina</taxon>
        <taxon>Eurotiomycetes</taxon>
        <taxon>Eurotiomycetidae</taxon>
        <taxon>Eurotiales</taxon>
        <taxon>Thermoascaceae</taxon>
        <taxon>Paecilomyces</taxon>
    </lineage>
</organism>
<dbReference type="InterPro" id="IPR004827">
    <property type="entry name" value="bZIP"/>
</dbReference>
<name>V5G913_BYSSN</name>
<dbReference type="eggNOG" id="KOG1382">
    <property type="taxonomic scope" value="Eukaryota"/>
</dbReference>
<dbReference type="Pfam" id="PF00328">
    <property type="entry name" value="His_Phos_2"/>
    <property type="match status" value="1"/>
</dbReference>
<dbReference type="PANTHER" id="PTHR20963:SF24">
    <property type="entry name" value="3-PHYTASE B"/>
    <property type="match status" value="1"/>
</dbReference>
<comment type="subunit">
    <text evidence="3">Monomer.</text>
</comment>
<dbReference type="FunFam" id="3.40.50.1240:FF:000027">
    <property type="entry name" value="3-phytase A"/>
    <property type="match status" value="1"/>
</dbReference>
<evidence type="ECO:0000259" key="19">
    <source>
        <dbReference type="PROSITE" id="PS00036"/>
    </source>
</evidence>
<feature type="compositionally biased region" description="Pro residues" evidence="18">
    <location>
        <begin position="569"/>
        <end position="581"/>
    </location>
</feature>
<dbReference type="Gene3D" id="3.40.50.1240">
    <property type="entry name" value="Phosphoglycerate mutase-like"/>
    <property type="match status" value="1"/>
</dbReference>
<evidence type="ECO:0000256" key="11">
    <source>
        <dbReference type="ARBA" id="ARBA00043670"/>
    </source>
</evidence>
<feature type="region of interest" description="Disordered" evidence="18">
    <location>
        <begin position="318"/>
        <end position="433"/>
    </location>
</feature>
<feature type="compositionally biased region" description="Low complexity" evidence="18">
    <location>
        <begin position="272"/>
        <end position="282"/>
    </location>
</feature>
<dbReference type="PROSITE" id="PS00778">
    <property type="entry name" value="HIS_ACID_PHOSPHAT_2"/>
    <property type="match status" value="1"/>
</dbReference>
<evidence type="ECO:0000256" key="9">
    <source>
        <dbReference type="ARBA" id="ARBA00041857"/>
    </source>
</evidence>
<reference evidence="21" key="1">
    <citation type="journal article" date="2014" name="Genome Announc.">
        <title>Draft genome sequence of the formaldehyde-resistant fungus Byssochlamys spectabilis No. 5 (anamorph Paecilomyces variotii No. 5) (NBRC109023).</title>
        <authorList>
            <person name="Oka T."/>
            <person name="Ekino K."/>
            <person name="Fukuda K."/>
            <person name="Nomura Y."/>
        </authorList>
    </citation>
    <scope>NUCLEOTIDE SEQUENCE [LARGE SCALE GENOMIC DNA]</scope>
    <source>
        <strain evidence="21">No. 5 / NBRC 109023</strain>
    </source>
</reference>
<comment type="subcellular location">
    <subcellularLocation>
        <location evidence="1">Secreted</location>
    </subcellularLocation>
</comment>
<evidence type="ECO:0000256" key="2">
    <source>
        <dbReference type="ARBA" id="ARBA00005375"/>
    </source>
</evidence>
<accession>V5G913</accession>
<evidence type="ECO:0000256" key="5">
    <source>
        <dbReference type="ARBA" id="ARBA00022525"/>
    </source>
</evidence>
<dbReference type="SUPFAM" id="SSF53254">
    <property type="entry name" value="Phosphoglycerate mutase-like"/>
    <property type="match status" value="1"/>
</dbReference>
<dbReference type="GO" id="GO:0016158">
    <property type="term" value="F:inositol hexakisphosphate 3-phosphatase activity"/>
    <property type="evidence" value="ECO:0007669"/>
    <property type="project" value="UniProtKB-EC"/>
</dbReference>
<evidence type="ECO:0000256" key="15">
    <source>
        <dbReference type="ARBA" id="ARBA00043788"/>
    </source>
</evidence>
<evidence type="ECO:0000256" key="12">
    <source>
        <dbReference type="ARBA" id="ARBA00043675"/>
    </source>
</evidence>
<evidence type="ECO:0000256" key="10">
    <source>
        <dbReference type="ARBA" id="ARBA00042300"/>
    </source>
</evidence>
<dbReference type="Proteomes" id="UP000018001">
    <property type="component" value="Unassembled WGS sequence"/>
</dbReference>
<sequence>MLYHLVHRASPLGTGAPELGGSRVGRRIADRQAGQDKAGQKNREAYIDLLCTVAALGISVLPVPYSDSLNLSYQYHPLAGRLSNQRITSLSHHRQKEGHSHLERGRGRPCPGSRRQAKEGDSELMSQHSASSHASGDPTLEQNRTVDDGPQSSLREHVGGTPHGQDTQETVPTQAVPWNRLSPVEQSPVPTQPRSIGVHAILNPPETAGLSAPPRRDSREHPLDVPASTSPHLRGSSSPAPRPARPSSQFLQTERPSLSPGGIPRRIITPVSPAARSSSLSGRSNLLTGKISVSESPFVQEPSTGLYGIAAGGPLSVETSNPPNAALQGRHAQGPASMHSTPVFHHSRRPSGGPATNPSSQDTSPSTPHSTYSQFGQSPPMATTGILQPPTAPSFKAPPFMAMDPLARAPSVPSSSRYGEESSVPGTPQEGYSAIPGMIPVIVDYKSGSRSQAEKRKANSDASRRFRNRKKNELALEQRISSQAEQIRMLTEERDYYRSERDFYRETVSQTIGLGQLPPRPASPRHFRSSLSQHSIHNSESVWRGSESSPGSTIDPSGRAGQPITAGYPNPPHLAPLPPVSQPGWSGDRLSYSAPSAEARQSGGLDDRQGHAQQPYSSGWRMSSPSVNLAGAKQAQTYSQSANQKADLESHRCRTLLGSFSDIPYIIYLICTEYHYFNRRSCDNADQGYQCHFKISPYWGPYAPFFSLGAVSETSADIPDGCNITFVQVLSRHGARYPTLHKSTTYSDLISRIQQSATAFRGDFAFLKDYRYSLGADNLTAFGENEMALSGVKFYNRYKHLTRRIIPFARSSGSDRVVQSGELFLSGFQNAKAVDPLSKKNDTVPTIEVILPEDESFNNTLSHNDCPALEDTDRSGSVQMNFLEGFAPAILNRIEQNLPGVNLSNKDALYLMDLCPFETVANTPDASELSPFCSLFTEEEWRHYDYYQSLGKYYAYGAGNTLGPAQGVGFVNELIARMSQTPVNDHTNVNRTLDSDLESFPLDATLYADFSHDNSMTSIYAALGLYNGTKQLSTSKIQSTNETDGYSAAWTVPFAARAYIEMMQCPSGDEPLVRVLVNDRVVPLHGCKVDDMGRCQRGDFIQGLQFARTGGNWADCYSSG</sequence>
<dbReference type="InterPro" id="IPR000560">
    <property type="entry name" value="His_Pase_clade-2"/>
</dbReference>
<comment type="catalytic activity">
    <reaction evidence="15">
        <text>1D-myo-inositol hexakisphosphate + H2O = 1D-myo-inositol 1,2,4,5,6-pentakisphosphate + phosphate</text>
        <dbReference type="Rhea" id="RHEA:16989"/>
        <dbReference type="ChEBI" id="CHEBI:15377"/>
        <dbReference type="ChEBI" id="CHEBI:43474"/>
        <dbReference type="ChEBI" id="CHEBI:57798"/>
        <dbReference type="ChEBI" id="CHEBI:58130"/>
        <dbReference type="EC" id="3.1.3.8"/>
    </reaction>
    <physiologicalReaction direction="left-to-right" evidence="15">
        <dbReference type="Rhea" id="RHEA:16990"/>
    </physiologicalReaction>
</comment>
<dbReference type="InParanoid" id="V5G913"/>
<comment type="catalytic activity">
    <reaction evidence="14">
        <text>1D-myo-inositol 1,2,4,5,6-pentakisphosphate + H2O = 1D-myo-inositol 1,2,5,6-tetrakisphosphate + phosphate</text>
        <dbReference type="Rhea" id="RHEA:77115"/>
        <dbReference type="ChEBI" id="CHEBI:15377"/>
        <dbReference type="ChEBI" id="CHEBI:43474"/>
        <dbReference type="ChEBI" id="CHEBI:57798"/>
        <dbReference type="ChEBI" id="CHEBI:195535"/>
    </reaction>
    <physiologicalReaction direction="left-to-right" evidence="14">
        <dbReference type="Rhea" id="RHEA:77116"/>
    </physiologicalReaction>
</comment>
<gene>
    <name evidence="20" type="ORF">PVAR5_7185</name>
</gene>
<dbReference type="CDD" id="cd07061">
    <property type="entry name" value="HP_HAP_like"/>
    <property type="match status" value="1"/>
</dbReference>
<dbReference type="GO" id="GO:0003700">
    <property type="term" value="F:DNA-binding transcription factor activity"/>
    <property type="evidence" value="ECO:0007669"/>
    <property type="project" value="InterPro"/>
</dbReference>
<evidence type="ECO:0000256" key="1">
    <source>
        <dbReference type="ARBA" id="ARBA00004613"/>
    </source>
</evidence>
<comment type="catalytic activity">
    <reaction evidence="12">
        <text>1D-myo-inositol 1,2-bisphosphate + H2O = 1D-myo-inositol 2-phosphate + phosphate</text>
        <dbReference type="Rhea" id="RHEA:77135"/>
        <dbReference type="ChEBI" id="CHEBI:15377"/>
        <dbReference type="ChEBI" id="CHEBI:43474"/>
        <dbReference type="ChEBI" id="CHEBI:84142"/>
        <dbReference type="ChEBI" id="CHEBI:195539"/>
    </reaction>
    <physiologicalReaction direction="left-to-right" evidence="12">
        <dbReference type="Rhea" id="RHEA:77136"/>
    </physiologicalReaction>
</comment>
<keyword evidence="5" id="KW-0964">Secreted</keyword>
<evidence type="ECO:0000313" key="20">
    <source>
        <dbReference type="EMBL" id="GAD98491.1"/>
    </source>
</evidence>
<dbReference type="AlphaFoldDB" id="V5G913"/>
<feature type="region of interest" description="Disordered" evidence="18">
    <location>
        <begin position="90"/>
        <end position="172"/>
    </location>
</feature>
<evidence type="ECO:0000256" key="13">
    <source>
        <dbReference type="ARBA" id="ARBA00043721"/>
    </source>
</evidence>
<dbReference type="PANTHER" id="PTHR20963">
    <property type="entry name" value="MULTIPLE INOSITOL POLYPHOSPHATE PHOSPHATASE-RELATED"/>
    <property type="match status" value="1"/>
</dbReference>
<protein>
    <recommendedName>
        <fullName evidence="16">Phytase A</fullName>
        <ecNumber evidence="4">3.1.3.8</ecNumber>
    </recommendedName>
    <alternativeName>
        <fullName evidence="17">Histidine acid phosphatase phyA</fullName>
    </alternativeName>
    <alternativeName>
        <fullName evidence="10">Myo-inositol hexakisphosphate phosphohydrolase A</fullName>
    </alternativeName>
    <alternativeName>
        <fullName evidence="9">Myo-inositol-hexaphosphate 3-phosphohydrolase A</fullName>
    </alternativeName>
</protein>
<feature type="region of interest" description="Disordered" evidence="18">
    <location>
        <begin position="510"/>
        <end position="623"/>
    </location>
</feature>
<evidence type="ECO:0000313" key="21">
    <source>
        <dbReference type="Proteomes" id="UP000018001"/>
    </source>
</evidence>
<feature type="compositionally biased region" description="Basic and acidic residues" evidence="18">
    <location>
        <begin position="97"/>
        <end position="106"/>
    </location>
</feature>
<evidence type="ECO:0000256" key="17">
    <source>
        <dbReference type="ARBA" id="ARBA00044262"/>
    </source>
</evidence>
<keyword evidence="7" id="KW-1015">Disulfide bond</keyword>
<evidence type="ECO:0000256" key="8">
    <source>
        <dbReference type="ARBA" id="ARBA00023180"/>
    </source>
</evidence>
<dbReference type="OrthoDB" id="6509975at2759"/>
<keyword evidence="21" id="KW-1185">Reference proteome</keyword>
<comment type="similarity">
    <text evidence="2">Belongs to the histidine acid phosphatase family.</text>
</comment>
<feature type="compositionally biased region" description="Polar residues" evidence="18">
    <location>
        <begin position="354"/>
        <end position="381"/>
    </location>
</feature>
<feature type="compositionally biased region" description="Polar residues" evidence="18">
    <location>
        <begin position="611"/>
        <end position="623"/>
    </location>
</feature>
<dbReference type="GO" id="GO:0005576">
    <property type="term" value="C:extracellular region"/>
    <property type="evidence" value="ECO:0007669"/>
    <property type="project" value="UniProtKB-SubCell"/>
</dbReference>
<feature type="compositionally biased region" description="Basic and acidic residues" evidence="18">
    <location>
        <begin position="452"/>
        <end position="464"/>
    </location>
</feature>
<feature type="region of interest" description="Disordered" evidence="18">
    <location>
        <begin position="204"/>
        <end position="282"/>
    </location>
</feature>
<dbReference type="GO" id="GO:0003993">
    <property type="term" value="F:acid phosphatase activity"/>
    <property type="evidence" value="ECO:0007669"/>
    <property type="project" value="TreeGrafter"/>
</dbReference>
<comment type="caution">
    <text evidence="20">The sequence shown here is derived from an EMBL/GenBank/DDBJ whole genome shotgun (WGS) entry which is preliminary data.</text>
</comment>